<evidence type="ECO:0000313" key="2">
    <source>
        <dbReference type="Proteomes" id="UP001501521"/>
    </source>
</evidence>
<gene>
    <name evidence="1" type="ORF">GCM10025789_04420</name>
</gene>
<protein>
    <submittedName>
        <fullName evidence="1">SAM-dependent methyltransferase</fullName>
    </submittedName>
</protein>
<dbReference type="GO" id="GO:0008168">
    <property type="term" value="F:methyltransferase activity"/>
    <property type="evidence" value="ECO:0007669"/>
    <property type="project" value="UniProtKB-KW"/>
</dbReference>
<accession>A0ABP9F1N6</accession>
<dbReference type="Proteomes" id="UP001501521">
    <property type="component" value="Unassembled WGS sequence"/>
</dbReference>
<reference evidence="2" key="1">
    <citation type="journal article" date="2019" name="Int. J. Syst. Evol. Microbiol.">
        <title>The Global Catalogue of Microorganisms (GCM) 10K type strain sequencing project: providing services to taxonomists for standard genome sequencing and annotation.</title>
        <authorList>
            <consortium name="The Broad Institute Genomics Platform"/>
            <consortium name="The Broad Institute Genome Sequencing Center for Infectious Disease"/>
            <person name="Wu L."/>
            <person name="Ma J."/>
        </authorList>
    </citation>
    <scope>NUCLEOTIDE SEQUENCE [LARGE SCALE GENOMIC DNA]</scope>
    <source>
        <strain evidence="2">JCM 19125</strain>
    </source>
</reference>
<sequence>MPRYLMLRTPSANRVYAGESGPLTAAELEITAPFATVIAEETLAGVGYLSFDAPELNEGQLHAVARQSAAFALFADESQPEGSAMLRPVALPQPFLLDDDLVTMPKYQGKTNEQFTHLLLGVTLAAVTREPTGPRQVLDPLAGRGTTLSTALMLGHDAYGVEGDAKAFELMASFYKTYLRRGRIKHTADVKPVRREGKTVGKRFDAEITTAEGKRVITAFTGDTRDSAALFGKKRFDAIVADAPYGVAHGAATDVRGVSGKRDRSPAGLLKEAIPVWAGQLMHGGALGLSWNTFGLAREDLAALLAANGLTVQEGGPWERFAHRVDSAIKRDLIVAVMP</sequence>
<dbReference type="GO" id="GO:0032259">
    <property type="term" value="P:methylation"/>
    <property type="evidence" value="ECO:0007669"/>
    <property type="project" value="UniProtKB-KW"/>
</dbReference>
<organism evidence="1 2">
    <name type="scientific">Tessaracoccus lubricantis</name>
    <dbReference type="NCBI Taxonomy" id="545543"/>
    <lineage>
        <taxon>Bacteria</taxon>
        <taxon>Bacillati</taxon>
        <taxon>Actinomycetota</taxon>
        <taxon>Actinomycetes</taxon>
        <taxon>Propionibacteriales</taxon>
        <taxon>Propionibacteriaceae</taxon>
        <taxon>Tessaracoccus</taxon>
    </lineage>
</organism>
<dbReference type="SUPFAM" id="SSF53335">
    <property type="entry name" value="S-adenosyl-L-methionine-dependent methyltransferases"/>
    <property type="match status" value="1"/>
</dbReference>
<keyword evidence="1" id="KW-0489">Methyltransferase</keyword>
<dbReference type="RefSeq" id="WP_345578328.1">
    <property type="nucleotide sequence ID" value="NZ_BAABLV010000008.1"/>
</dbReference>
<name>A0ABP9F1N6_9ACTN</name>
<keyword evidence="1" id="KW-0808">Transferase</keyword>
<dbReference type="EMBL" id="BAABLV010000008">
    <property type="protein sequence ID" value="GAA4890886.1"/>
    <property type="molecule type" value="Genomic_DNA"/>
</dbReference>
<proteinExistence type="predicted"/>
<comment type="caution">
    <text evidence="1">The sequence shown here is derived from an EMBL/GenBank/DDBJ whole genome shotgun (WGS) entry which is preliminary data.</text>
</comment>
<dbReference type="Gene3D" id="3.40.50.150">
    <property type="entry name" value="Vaccinia Virus protein VP39"/>
    <property type="match status" value="1"/>
</dbReference>
<dbReference type="InterPro" id="IPR029063">
    <property type="entry name" value="SAM-dependent_MTases_sf"/>
</dbReference>
<keyword evidence="2" id="KW-1185">Reference proteome</keyword>
<evidence type="ECO:0000313" key="1">
    <source>
        <dbReference type="EMBL" id="GAA4890886.1"/>
    </source>
</evidence>